<protein>
    <submittedName>
        <fullName evidence="2">MbnP family protein</fullName>
    </submittedName>
</protein>
<evidence type="ECO:0000313" key="3">
    <source>
        <dbReference type="Proteomes" id="UP001595812"/>
    </source>
</evidence>
<comment type="caution">
    <text evidence="2">The sequence shown here is derived from an EMBL/GenBank/DDBJ whole genome shotgun (WGS) entry which is preliminary data.</text>
</comment>
<sequence length="256" mass="28534">MSRFAPVLIIALLLYTCGTDEDDTVSTDAMVTLNFTHNWDGETVTDADFSTIKFANANGEMLSIERLRYLVSDIRFSNSNNEFLTFDIHQLIDLSIENSLSLTLPEAVLKGNYTNVSFNFGFDNEDNAENYVDLNLASFNVPDMLGGGYHYMQFDGKFLNSNSEEQGFNYHAIRAVDNPGMNPTFPQDTFFTVNLGAISLTDDASLTVEMNIAEWFKSPNTWDLNSLNTVLMPNSSAQIVISENGRNVFSLGTVTQ</sequence>
<evidence type="ECO:0000313" key="2">
    <source>
        <dbReference type="EMBL" id="MFC3876353.1"/>
    </source>
</evidence>
<organism evidence="2 3">
    <name type="scientific">Winogradskyella maritima</name>
    <dbReference type="NCBI Taxonomy" id="1517766"/>
    <lineage>
        <taxon>Bacteria</taxon>
        <taxon>Pseudomonadati</taxon>
        <taxon>Bacteroidota</taxon>
        <taxon>Flavobacteriia</taxon>
        <taxon>Flavobacteriales</taxon>
        <taxon>Flavobacteriaceae</taxon>
        <taxon>Winogradskyella</taxon>
    </lineage>
</organism>
<dbReference type="InterPro" id="IPR046863">
    <property type="entry name" value="MbnP-like_dom"/>
</dbReference>
<evidence type="ECO:0000259" key="1">
    <source>
        <dbReference type="Pfam" id="PF20243"/>
    </source>
</evidence>
<proteinExistence type="predicted"/>
<reference evidence="3" key="1">
    <citation type="journal article" date="2019" name="Int. J. Syst. Evol. Microbiol.">
        <title>The Global Catalogue of Microorganisms (GCM) 10K type strain sequencing project: providing services to taxonomists for standard genome sequencing and annotation.</title>
        <authorList>
            <consortium name="The Broad Institute Genomics Platform"/>
            <consortium name="The Broad Institute Genome Sequencing Center for Infectious Disease"/>
            <person name="Wu L."/>
            <person name="Ma J."/>
        </authorList>
    </citation>
    <scope>NUCLEOTIDE SEQUENCE [LARGE SCALE GENOMIC DNA]</scope>
    <source>
        <strain evidence="3">CECT 8979</strain>
    </source>
</reference>
<dbReference type="RefSeq" id="WP_386097190.1">
    <property type="nucleotide sequence ID" value="NZ_JBHSAT010000004.1"/>
</dbReference>
<keyword evidence="3" id="KW-1185">Reference proteome</keyword>
<dbReference type="Proteomes" id="UP001595812">
    <property type="component" value="Unassembled WGS sequence"/>
</dbReference>
<dbReference type="EMBL" id="JBHSAT010000004">
    <property type="protein sequence ID" value="MFC3876353.1"/>
    <property type="molecule type" value="Genomic_DNA"/>
</dbReference>
<accession>A0ABV8AEK5</accession>
<dbReference type="Pfam" id="PF20243">
    <property type="entry name" value="MbnP"/>
    <property type="match status" value="1"/>
</dbReference>
<name>A0ABV8AEK5_9FLAO</name>
<feature type="domain" description="Copper-binding protein MbnP-like" evidence="1">
    <location>
        <begin position="30"/>
        <end position="228"/>
    </location>
</feature>
<gene>
    <name evidence="2" type="ORF">ACFOSX_03835</name>
</gene>